<evidence type="ECO:0000259" key="8">
    <source>
        <dbReference type="Pfam" id="PF01850"/>
    </source>
</evidence>
<dbReference type="GO" id="GO:0046872">
    <property type="term" value="F:metal ion binding"/>
    <property type="evidence" value="ECO:0007669"/>
    <property type="project" value="UniProtKB-KW"/>
</dbReference>
<name>A0A6M7UIZ7_9HYPH</name>
<organism evidence="9 10">
    <name type="scientific">Mesorhizobium erdmanii</name>
    <dbReference type="NCBI Taxonomy" id="1777866"/>
    <lineage>
        <taxon>Bacteria</taxon>
        <taxon>Pseudomonadati</taxon>
        <taxon>Pseudomonadota</taxon>
        <taxon>Alphaproteobacteria</taxon>
        <taxon>Hyphomicrobiales</taxon>
        <taxon>Phyllobacteriaceae</taxon>
        <taxon>Mesorhizobium</taxon>
    </lineage>
</organism>
<dbReference type="GO" id="GO:0004518">
    <property type="term" value="F:nuclease activity"/>
    <property type="evidence" value="ECO:0007669"/>
    <property type="project" value="UniProtKB-KW"/>
</dbReference>
<feature type="domain" description="PIN" evidence="8">
    <location>
        <begin position="44"/>
        <end position="134"/>
    </location>
</feature>
<dbReference type="PANTHER" id="PTHR33653:SF1">
    <property type="entry name" value="RIBONUCLEASE VAPC2"/>
    <property type="match status" value="1"/>
</dbReference>
<keyword evidence="2" id="KW-1277">Toxin-antitoxin system</keyword>
<dbReference type="RefSeq" id="WP_081293924.1">
    <property type="nucleotide sequence ID" value="NZ_CP033361.1"/>
</dbReference>
<dbReference type="KEGG" id="merd:EB233_15570"/>
<evidence type="ECO:0000256" key="1">
    <source>
        <dbReference type="ARBA" id="ARBA00001946"/>
    </source>
</evidence>
<dbReference type="Gene3D" id="3.40.50.1010">
    <property type="entry name" value="5'-nuclease"/>
    <property type="match status" value="1"/>
</dbReference>
<evidence type="ECO:0000313" key="10">
    <source>
        <dbReference type="Proteomes" id="UP000503339"/>
    </source>
</evidence>
<evidence type="ECO:0000256" key="5">
    <source>
        <dbReference type="ARBA" id="ARBA00022801"/>
    </source>
</evidence>
<evidence type="ECO:0000256" key="3">
    <source>
        <dbReference type="ARBA" id="ARBA00022722"/>
    </source>
</evidence>
<dbReference type="PANTHER" id="PTHR33653">
    <property type="entry name" value="RIBONUCLEASE VAPC2"/>
    <property type="match status" value="1"/>
</dbReference>
<keyword evidence="6" id="KW-0460">Magnesium</keyword>
<gene>
    <name evidence="9" type="ORF">EB233_15570</name>
</gene>
<reference evidence="9 10" key="1">
    <citation type="submission" date="2018-10" db="EMBL/GenBank/DDBJ databases">
        <authorList>
            <person name="Perry B.J."/>
            <person name="Sullivan J.T."/>
            <person name="Murphy R.J.T."/>
            <person name="Ramsay J.P."/>
            <person name="Ronson C.W."/>
        </authorList>
    </citation>
    <scope>NUCLEOTIDE SEQUENCE [LARGE SCALE GENOMIC DNA]</scope>
    <source>
        <strain evidence="9 10">NZP2014</strain>
    </source>
</reference>
<sequence length="144" mass="15928">MCDEVRAAVAWCHREKRRRRERLSLEFYSSLPPACRAANAMVREGDAAVCTSIIVASELRYGCARKGSAKLRKKVEDLLAEIPVLQLDVPVDAEYGALRAELGAVGHSDLYIAAHACVLGATLVTANMGEFTRLRKLKVENWLE</sequence>
<dbReference type="InterPro" id="IPR050556">
    <property type="entry name" value="Type_II_TA_system_RNase"/>
</dbReference>
<keyword evidence="3" id="KW-0540">Nuclease</keyword>
<accession>A0A6M7UIZ7</accession>
<protein>
    <submittedName>
        <fullName evidence="9">Type II toxin-antitoxin system VapC family toxin</fullName>
    </submittedName>
</protein>
<keyword evidence="10" id="KW-1185">Reference proteome</keyword>
<evidence type="ECO:0000256" key="7">
    <source>
        <dbReference type="ARBA" id="ARBA00038093"/>
    </source>
</evidence>
<dbReference type="SUPFAM" id="SSF88723">
    <property type="entry name" value="PIN domain-like"/>
    <property type="match status" value="1"/>
</dbReference>
<dbReference type="GO" id="GO:0016787">
    <property type="term" value="F:hydrolase activity"/>
    <property type="evidence" value="ECO:0007669"/>
    <property type="project" value="UniProtKB-KW"/>
</dbReference>
<comment type="cofactor">
    <cofactor evidence="1">
        <name>Mg(2+)</name>
        <dbReference type="ChEBI" id="CHEBI:18420"/>
    </cofactor>
</comment>
<evidence type="ECO:0000313" key="9">
    <source>
        <dbReference type="EMBL" id="QKC76752.1"/>
    </source>
</evidence>
<dbReference type="AlphaFoldDB" id="A0A6M7UIZ7"/>
<evidence type="ECO:0000256" key="2">
    <source>
        <dbReference type="ARBA" id="ARBA00022649"/>
    </source>
</evidence>
<comment type="similarity">
    <text evidence="7">Belongs to the PINc/VapC protein family.</text>
</comment>
<keyword evidence="4" id="KW-0479">Metal-binding</keyword>
<dbReference type="InterPro" id="IPR002716">
    <property type="entry name" value="PIN_dom"/>
</dbReference>
<dbReference type="Pfam" id="PF01850">
    <property type="entry name" value="PIN"/>
    <property type="match status" value="1"/>
</dbReference>
<evidence type="ECO:0000256" key="6">
    <source>
        <dbReference type="ARBA" id="ARBA00022842"/>
    </source>
</evidence>
<proteinExistence type="inferred from homology"/>
<dbReference type="InterPro" id="IPR029060">
    <property type="entry name" value="PIN-like_dom_sf"/>
</dbReference>
<dbReference type="EMBL" id="CP033361">
    <property type="protein sequence ID" value="QKC76752.1"/>
    <property type="molecule type" value="Genomic_DNA"/>
</dbReference>
<keyword evidence="5" id="KW-0378">Hydrolase</keyword>
<evidence type="ECO:0000256" key="4">
    <source>
        <dbReference type="ARBA" id="ARBA00022723"/>
    </source>
</evidence>
<dbReference type="Proteomes" id="UP000503339">
    <property type="component" value="Chromosome"/>
</dbReference>